<dbReference type="InterPro" id="IPR032774">
    <property type="entry name" value="WG_beta_rep"/>
</dbReference>
<dbReference type="Proteomes" id="UP000494182">
    <property type="component" value="Unassembled WGS sequence"/>
</dbReference>
<dbReference type="EMBL" id="CABVQT010000001">
    <property type="protein sequence ID" value="VWC76400.1"/>
    <property type="molecule type" value="Genomic_DNA"/>
</dbReference>
<dbReference type="InterPro" id="IPR056724">
    <property type="entry name" value="DUF7822"/>
</dbReference>
<dbReference type="PANTHER" id="PTHR37841">
    <property type="entry name" value="GLR2918 PROTEIN"/>
    <property type="match status" value="1"/>
</dbReference>
<name>A0A6P2V7W3_9BURK</name>
<evidence type="ECO:0000313" key="3">
    <source>
        <dbReference type="Proteomes" id="UP000494182"/>
    </source>
</evidence>
<dbReference type="PANTHER" id="PTHR37841:SF1">
    <property type="entry name" value="DUF3298 DOMAIN-CONTAINING PROTEIN"/>
    <property type="match status" value="1"/>
</dbReference>
<feature type="domain" description="DUF7822" evidence="1">
    <location>
        <begin position="19"/>
        <end position="149"/>
    </location>
</feature>
<reference evidence="2 3" key="1">
    <citation type="submission" date="2019-09" db="EMBL/GenBank/DDBJ databases">
        <authorList>
            <person name="Depoorter E."/>
        </authorList>
    </citation>
    <scope>NUCLEOTIDE SEQUENCE [LARGE SCALE GENOMIC DNA]</scope>
    <source>
        <strain evidence="2">R-71171</strain>
    </source>
</reference>
<evidence type="ECO:0000259" key="1">
    <source>
        <dbReference type="Pfam" id="PF25135"/>
    </source>
</evidence>
<sequence length="401" mass="45727">MAHRMYMFNLQDIGPADTPCLNMVEWNYDFPTVLSPLLAAGPFLARNRCNDTGDDDGIYAEAEGGNARMARLYAFLERHADRLIDDLDAFREAKRKILAFLGNRAVHRYFHLNGWDVFNLSVKPHVEQAQALLARIERDNARIEHAIEADDPAMLDQCEGLAAEEVTSFRELINQDHYDYGWEPLTSIYYEQIEVFEQDEKMGIMAITGEVLVPPRYDEIGFDSWMEVAVVRQGDRYGHIDSQGKEITPVQYEHVWAFWRGEYARVRHDGKFGVVDRNGVQVVPCRFAALTVLQHSGSECWAAREDEHWGVLDASGQWRLPAEYDSIEDSIGRIVAIRPGSVVPDIFTCRFARLGTLPDEQIRAYEVEQGEGSKMYHYEVTHADTGAVTVFDEDGVQVRID</sequence>
<organism evidence="2 3">
    <name type="scientific">Burkholderia contaminans</name>
    <dbReference type="NCBI Taxonomy" id="488447"/>
    <lineage>
        <taxon>Bacteria</taxon>
        <taxon>Pseudomonadati</taxon>
        <taxon>Pseudomonadota</taxon>
        <taxon>Betaproteobacteria</taxon>
        <taxon>Burkholderiales</taxon>
        <taxon>Burkholderiaceae</taxon>
        <taxon>Burkholderia</taxon>
        <taxon>Burkholderia cepacia complex</taxon>
    </lineage>
</organism>
<protein>
    <recommendedName>
        <fullName evidence="1">DUF7822 domain-containing protein</fullName>
    </recommendedName>
</protein>
<gene>
    <name evidence="2" type="ORF">BCO71171_00155</name>
</gene>
<dbReference type="AlphaFoldDB" id="A0A6P2V7W3"/>
<evidence type="ECO:0000313" key="2">
    <source>
        <dbReference type="EMBL" id="VWC76400.1"/>
    </source>
</evidence>
<dbReference type="Pfam" id="PF25135">
    <property type="entry name" value="DUF7822"/>
    <property type="match status" value="1"/>
</dbReference>
<accession>A0A6P2V7W3</accession>
<proteinExistence type="predicted"/>
<dbReference type="Pfam" id="PF14903">
    <property type="entry name" value="WG_beta_rep"/>
    <property type="match status" value="2"/>
</dbReference>